<accession>A0A9X1FTP3</accession>
<dbReference type="Proteomes" id="UP001138661">
    <property type="component" value="Unassembled WGS sequence"/>
</dbReference>
<reference evidence="1" key="1">
    <citation type="submission" date="2021-07" db="EMBL/GenBank/DDBJ databases">
        <title>Roseobacter insulae sp. nov., isolated from a tidal flat.</title>
        <authorList>
            <person name="Park S."/>
            <person name="Yoon J.-H."/>
        </authorList>
    </citation>
    <scope>NUCLEOTIDE SEQUENCE</scope>
    <source>
        <strain evidence="1">YSTF-M11</strain>
    </source>
</reference>
<evidence type="ECO:0000313" key="1">
    <source>
        <dbReference type="EMBL" id="MBW4707478.1"/>
    </source>
</evidence>
<proteinExistence type="predicted"/>
<evidence type="ECO:0000313" key="2">
    <source>
        <dbReference type="Proteomes" id="UP001138661"/>
    </source>
</evidence>
<name>A0A9X1FTP3_9RHOB</name>
<protein>
    <recommendedName>
        <fullName evidence="3">Transposase InsH N-terminal domain-containing protein</fullName>
    </recommendedName>
</protein>
<dbReference type="AlphaFoldDB" id="A0A9X1FTP3"/>
<dbReference type="EMBL" id="JAHXDN010000002">
    <property type="protein sequence ID" value="MBW4707478.1"/>
    <property type="molecule type" value="Genomic_DNA"/>
</dbReference>
<comment type="caution">
    <text evidence="1">The sequence shown here is derived from an EMBL/GenBank/DDBJ whole genome shotgun (WGS) entry which is preliminary data.</text>
</comment>
<evidence type="ECO:0008006" key="3">
    <source>
        <dbReference type="Google" id="ProtNLM"/>
    </source>
</evidence>
<organism evidence="1 2">
    <name type="scientific">Roseobacter insulae</name>
    <dbReference type="NCBI Taxonomy" id="2859783"/>
    <lineage>
        <taxon>Bacteria</taxon>
        <taxon>Pseudomonadati</taxon>
        <taxon>Pseudomonadota</taxon>
        <taxon>Alphaproteobacteria</taxon>
        <taxon>Rhodobacterales</taxon>
        <taxon>Roseobacteraceae</taxon>
        <taxon>Roseobacter</taxon>
    </lineage>
</organism>
<gene>
    <name evidence="1" type="ORF">KX928_06730</name>
</gene>
<sequence>MHLNLAYRWFCRLGLNDVIPDRTTSSSTRLWHYRQSELLRHRFEATVARSVVDEQRKAVDASVIGADANNQYASPNHEWDRARIDADAALRAVREYSNASDDEAFGATSTVEPKFTSFSDPEGQWTAAPDGPAFFSYSDNHLIDTDQGVIVDL</sequence>
<keyword evidence="2" id="KW-1185">Reference proteome</keyword>